<feature type="transmembrane region" description="Helical" evidence="1">
    <location>
        <begin position="32"/>
        <end position="56"/>
    </location>
</feature>
<feature type="transmembrane region" description="Helical" evidence="1">
    <location>
        <begin position="7"/>
        <end position="26"/>
    </location>
</feature>
<keyword evidence="1" id="KW-1133">Transmembrane helix</keyword>
<name>I3EID2_NEMP3</name>
<evidence type="ECO:0000313" key="2">
    <source>
        <dbReference type="EMBL" id="EIJ88979.1"/>
    </source>
</evidence>
<dbReference type="Proteomes" id="UP000002872">
    <property type="component" value="Unassembled WGS sequence"/>
</dbReference>
<evidence type="ECO:0000313" key="3">
    <source>
        <dbReference type="Proteomes" id="UP000002872"/>
    </source>
</evidence>
<dbReference type="AlphaFoldDB" id="I3EID2"/>
<dbReference type="InParanoid" id="I3EID2"/>
<sequence>MKATRTLSFQRIFLLFSTVLLVGLLLNTLCNIFWLAIILGALFSVSILVLSVCRALNVPSVCNKEYNEYLENGKAQLKELLKK</sequence>
<dbReference type="HOGENOM" id="CLU_2543098_0_0_1"/>
<dbReference type="OrthoDB" id="2191883at2759"/>
<proteinExistence type="predicted"/>
<accession>I3EID2</accession>
<keyword evidence="1" id="KW-0812">Transmembrane</keyword>
<keyword evidence="3" id="KW-1185">Reference proteome</keyword>
<reference evidence="2" key="1">
    <citation type="submission" date="2011-01" db="EMBL/GenBank/DDBJ databases">
        <title>The Genome Sequence of Nematocida parisii strain ERTm3.</title>
        <authorList>
            <consortium name="The Broad Institute Genome Sequencing Platform"/>
            <consortium name="The Broad Institute Genome Sequencing Center for Infectious Disease"/>
            <person name="Cuomo C."/>
            <person name="Troemel E."/>
            <person name="Young S.K."/>
            <person name="Zeng Q."/>
            <person name="Gargeya S."/>
            <person name="Fitzgerald M."/>
            <person name="Haas B."/>
            <person name="Abouelleil A."/>
            <person name="Alvarado L."/>
            <person name="Arachchi H.M."/>
            <person name="Berlin A."/>
            <person name="Chapman S.B."/>
            <person name="Gearin G."/>
            <person name="Goldberg J."/>
            <person name="Griggs A."/>
            <person name="Gujja S."/>
            <person name="Hansen M."/>
            <person name="Heiman D."/>
            <person name="Howarth C."/>
            <person name="Larimer J."/>
            <person name="Lui A."/>
            <person name="MacDonald P.J.P."/>
            <person name="McCowen C."/>
            <person name="Montmayeur A."/>
            <person name="Murphy C."/>
            <person name="Neiman D."/>
            <person name="Pearson M."/>
            <person name="Priest M."/>
            <person name="Roberts A."/>
            <person name="Saif S."/>
            <person name="Shea T."/>
            <person name="Sisk P."/>
            <person name="Stolte C."/>
            <person name="Sykes S."/>
            <person name="Wortman J."/>
            <person name="Nusbaum C."/>
            <person name="Birren B."/>
        </authorList>
    </citation>
    <scope>NUCLEOTIDE SEQUENCE</scope>
    <source>
        <strain evidence="2">ERTm3</strain>
    </source>
</reference>
<protein>
    <submittedName>
        <fullName evidence="2">Uncharacterized protein</fullName>
    </submittedName>
</protein>
<keyword evidence="1" id="KW-0472">Membrane</keyword>
<dbReference type="VEuPathDB" id="MicrosporidiaDB:NEQG_00798"/>
<organism evidence="2 3">
    <name type="scientific">Nematocida parisii (strain ERTm3)</name>
    <name type="common">Nematode killer fungus</name>
    <dbReference type="NCBI Taxonomy" id="935791"/>
    <lineage>
        <taxon>Eukaryota</taxon>
        <taxon>Fungi</taxon>
        <taxon>Fungi incertae sedis</taxon>
        <taxon>Microsporidia</taxon>
        <taxon>Nematocida</taxon>
    </lineage>
</organism>
<gene>
    <name evidence="2" type="ORF">NEQG_00798</name>
</gene>
<dbReference type="EMBL" id="GL870877">
    <property type="protein sequence ID" value="EIJ88979.1"/>
    <property type="molecule type" value="Genomic_DNA"/>
</dbReference>
<evidence type="ECO:0000256" key="1">
    <source>
        <dbReference type="SAM" id="Phobius"/>
    </source>
</evidence>